<evidence type="ECO:0000259" key="1">
    <source>
        <dbReference type="Pfam" id="PF13392"/>
    </source>
</evidence>
<keyword evidence="2" id="KW-0378">Hydrolase</keyword>
<keyword evidence="2" id="KW-0255">Endonuclease</keyword>
<feature type="domain" description="HNH nuclease" evidence="1">
    <location>
        <begin position="65"/>
        <end position="106"/>
    </location>
</feature>
<dbReference type="Proteomes" id="UP000246700">
    <property type="component" value="Segment"/>
</dbReference>
<reference evidence="2 3" key="1">
    <citation type="submission" date="2018-04" db="EMBL/GenBank/DDBJ databases">
        <authorList>
            <person name="Aquino B.C.D."/>
            <person name="Colombo M."/>
            <person name="Iglesias A."/>
            <person name="Lopez L.M."/>
            <person name="Rodriguez-Lanetty M."/>
            <person name="Brown T."/>
            <person name="Garlena R.A."/>
            <person name="Russell D.A."/>
            <person name="Pope W.H."/>
            <person name="Jacobs-Sera D."/>
            <person name="Hatfull G.F."/>
        </authorList>
    </citation>
    <scope>NUCLEOTIDE SEQUENCE [LARGE SCALE GENOMIC DNA]</scope>
</reference>
<dbReference type="InterPro" id="IPR044930">
    <property type="entry name" value="Homing_endonuclease_His-Me"/>
</dbReference>
<keyword evidence="3" id="KW-1185">Reference proteome</keyword>
<keyword evidence="2" id="KW-0540">Nuclease</keyword>
<dbReference type="EMBL" id="MH155866">
    <property type="protein sequence ID" value="AWN04987.1"/>
    <property type="molecule type" value="Genomic_DNA"/>
</dbReference>
<sequence length="160" mass="18113">MSLTPHLGPNDPVPTTCLPRGSSVAQRLMFKTALLPNGCWEWRGAKNPKGYGNIRVDSYGPAKSAHRVAYTELVGPIPDGLEIDHLCKNRACINPKHLEPVTRTVNIQRVDQRKARCKSGHEMTPENTRIYITKSGMETRNCRACAREFTRQYRRRKAAR</sequence>
<dbReference type="Pfam" id="PF13392">
    <property type="entry name" value="HNH_3"/>
    <property type="match status" value="1"/>
</dbReference>
<dbReference type="GO" id="GO:0004519">
    <property type="term" value="F:endonuclease activity"/>
    <property type="evidence" value="ECO:0007669"/>
    <property type="project" value="UniProtKB-KW"/>
</dbReference>
<organism evidence="2 3">
    <name type="scientific">Mycobacterium phage Byougenkin</name>
    <dbReference type="NCBI Taxonomy" id="2182394"/>
    <lineage>
        <taxon>Viruses</taxon>
        <taxon>Duplodnaviria</taxon>
        <taxon>Heunggongvirae</taxon>
        <taxon>Uroviricota</taxon>
        <taxon>Caudoviricetes</taxon>
        <taxon>Gracegardnervirinae</taxon>
        <taxon>Cheoctovirus</taxon>
        <taxon>Cheoctovirus byougenkin</taxon>
    </lineage>
</organism>
<dbReference type="RefSeq" id="YP_009955370.1">
    <property type="nucleotide sequence ID" value="NC_051641.1"/>
</dbReference>
<evidence type="ECO:0000313" key="3">
    <source>
        <dbReference type="Proteomes" id="UP000246700"/>
    </source>
</evidence>
<dbReference type="SUPFAM" id="SSF54060">
    <property type="entry name" value="His-Me finger endonucleases"/>
    <property type="match status" value="1"/>
</dbReference>
<protein>
    <submittedName>
        <fullName evidence="2">HNH endonuclease protein</fullName>
    </submittedName>
</protein>
<dbReference type="InterPro" id="IPR003615">
    <property type="entry name" value="HNH_nuc"/>
</dbReference>
<dbReference type="KEGG" id="vg:60326872"/>
<dbReference type="InterPro" id="IPR044925">
    <property type="entry name" value="His-Me_finger_sf"/>
</dbReference>
<dbReference type="GeneID" id="60326872"/>
<proteinExistence type="predicted"/>
<evidence type="ECO:0000313" key="2">
    <source>
        <dbReference type="EMBL" id="AWN04987.1"/>
    </source>
</evidence>
<name>A0A2U8UMP2_9CAUD</name>
<gene>
    <name evidence="2" type="primary">63</name>
    <name evidence="2" type="ORF">SEA_BYOUGENKIN_63</name>
</gene>
<dbReference type="Gene3D" id="3.90.75.10">
    <property type="entry name" value="Homing Intron 3 (I-ppo) Encoded Endonuclease, Chain A"/>
    <property type="match status" value="1"/>
</dbReference>
<accession>A0A2U8UMP2</accession>